<name>A0ACB7NWF4_9PEZI</name>
<sequence>MKFQLISVFLAALLPLSALAAPAAGSADVEARGELHARRCPANASCFNGRCHCQDPCEGGLCGSYDCGAC</sequence>
<protein>
    <submittedName>
        <fullName evidence="1">Uncharacterized protein</fullName>
    </submittedName>
</protein>
<comment type="caution">
    <text evidence="1">The sequence shown here is derived from an EMBL/GenBank/DDBJ whole genome shotgun (WGS) entry which is preliminary data.</text>
</comment>
<gene>
    <name evidence="1" type="ORF">F5144DRAFT_586866</name>
</gene>
<dbReference type="Proteomes" id="UP000724584">
    <property type="component" value="Unassembled WGS sequence"/>
</dbReference>
<proteinExistence type="predicted"/>
<accession>A0ACB7NWF4</accession>
<evidence type="ECO:0000313" key="2">
    <source>
        <dbReference type="Proteomes" id="UP000724584"/>
    </source>
</evidence>
<evidence type="ECO:0000313" key="1">
    <source>
        <dbReference type="EMBL" id="KAH6617584.1"/>
    </source>
</evidence>
<reference evidence="1 2" key="1">
    <citation type="journal article" date="2021" name="Nat. Commun.">
        <title>Genetic determinants of endophytism in the Arabidopsis root mycobiome.</title>
        <authorList>
            <person name="Mesny F."/>
            <person name="Miyauchi S."/>
            <person name="Thiergart T."/>
            <person name="Pickel B."/>
            <person name="Atanasova L."/>
            <person name="Karlsson M."/>
            <person name="Huettel B."/>
            <person name="Barry K.W."/>
            <person name="Haridas S."/>
            <person name="Chen C."/>
            <person name="Bauer D."/>
            <person name="Andreopoulos W."/>
            <person name="Pangilinan J."/>
            <person name="LaButti K."/>
            <person name="Riley R."/>
            <person name="Lipzen A."/>
            <person name="Clum A."/>
            <person name="Drula E."/>
            <person name="Henrissat B."/>
            <person name="Kohler A."/>
            <person name="Grigoriev I.V."/>
            <person name="Martin F.M."/>
            <person name="Hacquard S."/>
        </authorList>
    </citation>
    <scope>NUCLEOTIDE SEQUENCE [LARGE SCALE GENOMIC DNA]</scope>
    <source>
        <strain evidence="1 2">MPI-SDFR-AT-0079</strain>
    </source>
</reference>
<keyword evidence="2" id="KW-1185">Reference proteome</keyword>
<organism evidence="1 2">
    <name type="scientific">Chaetomium tenue</name>
    <dbReference type="NCBI Taxonomy" id="1854479"/>
    <lineage>
        <taxon>Eukaryota</taxon>
        <taxon>Fungi</taxon>
        <taxon>Dikarya</taxon>
        <taxon>Ascomycota</taxon>
        <taxon>Pezizomycotina</taxon>
        <taxon>Sordariomycetes</taxon>
        <taxon>Sordariomycetidae</taxon>
        <taxon>Sordariales</taxon>
        <taxon>Chaetomiaceae</taxon>
        <taxon>Chaetomium</taxon>
    </lineage>
</organism>
<dbReference type="EMBL" id="JAGIZQ010000007">
    <property type="protein sequence ID" value="KAH6617584.1"/>
    <property type="molecule type" value="Genomic_DNA"/>
</dbReference>